<dbReference type="Proteomes" id="UP001501417">
    <property type="component" value="Unassembled WGS sequence"/>
</dbReference>
<accession>A0ABP8RQH4</accession>
<gene>
    <name evidence="5" type="ORF">GCM10023161_32760</name>
</gene>
<reference evidence="6" key="1">
    <citation type="journal article" date="2019" name="Int. J. Syst. Evol. Microbiol.">
        <title>The Global Catalogue of Microorganisms (GCM) 10K type strain sequencing project: providing services to taxonomists for standard genome sequencing and annotation.</title>
        <authorList>
            <consortium name="The Broad Institute Genomics Platform"/>
            <consortium name="The Broad Institute Genome Sequencing Center for Infectious Disease"/>
            <person name="Wu L."/>
            <person name="Ma J."/>
        </authorList>
    </citation>
    <scope>NUCLEOTIDE SEQUENCE [LARGE SCALE GENOMIC DNA]</scope>
    <source>
        <strain evidence="6">JCM 17782</strain>
    </source>
</reference>
<dbReference type="EMBL" id="BAABGF010000036">
    <property type="protein sequence ID" value="GAA4545164.1"/>
    <property type="molecule type" value="Genomic_DNA"/>
</dbReference>
<evidence type="ECO:0000256" key="1">
    <source>
        <dbReference type="ARBA" id="ARBA00022603"/>
    </source>
</evidence>
<evidence type="ECO:0000313" key="6">
    <source>
        <dbReference type="Proteomes" id="UP001501417"/>
    </source>
</evidence>
<dbReference type="PANTHER" id="PTHR43464">
    <property type="entry name" value="METHYLTRANSFERASE"/>
    <property type="match status" value="1"/>
</dbReference>
<organism evidence="5 6">
    <name type="scientific">Mycobacterium paraffinicum</name>
    <dbReference type="NCBI Taxonomy" id="53378"/>
    <lineage>
        <taxon>Bacteria</taxon>
        <taxon>Bacillati</taxon>
        <taxon>Actinomycetota</taxon>
        <taxon>Actinomycetes</taxon>
        <taxon>Mycobacteriales</taxon>
        <taxon>Mycobacteriaceae</taxon>
        <taxon>Mycobacterium</taxon>
    </lineage>
</organism>
<keyword evidence="3" id="KW-0949">S-adenosyl-L-methionine</keyword>
<name>A0ABP8RQH4_9MYCO</name>
<dbReference type="PANTHER" id="PTHR43464:SF19">
    <property type="entry name" value="UBIQUINONE BIOSYNTHESIS O-METHYLTRANSFERASE, MITOCHONDRIAL"/>
    <property type="match status" value="1"/>
</dbReference>
<dbReference type="CDD" id="cd02440">
    <property type="entry name" value="AdoMet_MTases"/>
    <property type="match status" value="1"/>
</dbReference>
<proteinExistence type="predicted"/>
<keyword evidence="6" id="KW-1185">Reference proteome</keyword>
<keyword evidence="2" id="KW-0808">Transferase</keyword>
<comment type="caution">
    <text evidence="5">The sequence shown here is derived from an EMBL/GenBank/DDBJ whole genome shotgun (WGS) entry which is preliminary data.</text>
</comment>
<protein>
    <recommendedName>
        <fullName evidence="4">Methyltransferase domain-containing protein</fullName>
    </recommendedName>
</protein>
<evidence type="ECO:0000256" key="3">
    <source>
        <dbReference type="ARBA" id="ARBA00022691"/>
    </source>
</evidence>
<evidence type="ECO:0000259" key="4">
    <source>
        <dbReference type="Pfam" id="PF13649"/>
    </source>
</evidence>
<feature type="domain" description="Methyltransferase" evidence="4">
    <location>
        <begin position="47"/>
        <end position="140"/>
    </location>
</feature>
<dbReference type="RefSeq" id="WP_264040997.1">
    <property type="nucleotide sequence ID" value="NZ_BAABGF010000036.1"/>
</dbReference>
<evidence type="ECO:0000256" key="2">
    <source>
        <dbReference type="ARBA" id="ARBA00022679"/>
    </source>
</evidence>
<dbReference type="SUPFAM" id="SSF53335">
    <property type="entry name" value="S-adenosyl-L-methionine-dependent methyltransferases"/>
    <property type="match status" value="1"/>
</dbReference>
<dbReference type="InterPro" id="IPR029063">
    <property type="entry name" value="SAM-dependent_MTases_sf"/>
</dbReference>
<dbReference type="InterPro" id="IPR041698">
    <property type="entry name" value="Methyltransf_25"/>
</dbReference>
<evidence type="ECO:0000313" key="5">
    <source>
        <dbReference type="EMBL" id="GAA4545164.1"/>
    </source>
</evidence>
<dbReference type="Gene3D" id="3.40.50.150">
    <property type="entry name" value="Vaccinia Virus protein VP39"/>
    <property type="match status" value="1"/>
</dbReference>
<dbReference type="Pfam" id="PF13649">
    <property type="entry name" value="Methyltransf_25"/>
    <property type="match status" value="1"/>
</dbReference>
<sequence>MASKQTLFRIFYRIGFTPWDGHPLAQSVRNLVEGTADTPALPPGSALEVGCGTGDCSIYLAQHGWNVIAVDFVAKPLERARAKAAAAGAAVDFVQADVTELSRSGIGSNFELIVDNGCLHNMSDDDREAYVREISAVAAPDAWLLIVAFVPGGRVGVRGIGHTEMERRFAPTWTMLSAGDERELDRAEKTPARYYLFQRRDT</sequence>
<keyword evidence="1" id="KW-0489">Methyltransferase</keyword>